<dbReference type="KEGG" id="alim:106512168"/>
<dbReference type="AlphaFoldDB" id="A0A2I4ALE7"/>
<dbReference type="GO" id="GO:0005576">
    <property type="term" value="C:extracellular region"/>
    <property type="evidence" value="ECO:0007669"/>
    <property type="project" value="GOC"/>
</dbReference>
<dbReference type="InterPro" id="IPR026173">
    <property type="entry name" value="SPAG17"/>
</dbReference>
<feature type="non-terminal residue" evidence="3">
    <location>
        <position position="644"/>
    </location>
</feature>
<dbReference type="OrthoDB" id="10257153at2759"/>
<dbReference type="PANTHER" id="PTHR21963:SF1">
    <property type="entry name" value="SPERM-ASSOCIATED ANTIGEN 17"/>
    <property type="match status" value="1"/>
</dbReference>
<proteinExistence type="predicted"/>
<keyword evidence="2" id="KW-1185">Reference proteome</keyword>
<dbReference type="GO" id="GO:1904158">
    <property type="term" value="P:axonemal central apparatus assembly"/>
    <property type="evidence" value="ECO:0007669"/>
    <property type="project" value="TreeGrafter"/>
</dbReference>
<dbReference type="GO" id="GO:0003351">
    <property type="term" value="P:epithelial cilium movement involved in extracellular fluid movement"/>
    <property type="evidence" value="ECO:0007669"/>
    <property type="project" value="TreeGrafter"/>
</dbReference>
<dbReference type="InParanoid" id="A0A2I4ALE7"/>
<feature type="compositionally biased region" description="Basic and acidic residues" evidence="1">
    <location>
        <begin position="74"/>
        <end position="84"/>
    </location>
</feature>
<feature type="region of interest" description="Disordered" evidence="1">
    <location>
        <begin position="234"/>
        <end position="268"/>
    </location>
</feature>
<feature type="compositionally biased region" description="Polar residues" evidence="1">
    <location>
        <begin position="133"/>
        <end position="147"/>
    </location>
</feature>
<dbReference type="RefSeq" id="XP_013856296.1">
    <property type="nucleotide sequence ID" value="XM_014000842.1"/>
</dbReference>
<dbReference type="Proteomes" id="UP000192220">
    <property type="component" value="Unplaced"/>
</dbReference>
<evidence type="ECO:0000313" key="3">
    <source>
        <dbReference type="RefSeq" id="XP_013856296.1"/>
    </source>
</evidence>
<dbReference type="PANTHER" id="PTHR21963">
    <property type="entry name" value="PF6"/>
    <property type="match status" value="1"/>
</dbReference>
<feature type="region of interest" description="Disordered" evidence="1">
    <location>
        <begin position="56"/>
        <end position="84"/>
    </location>
</feature>
<feature type="region of interest" description="Disordered" evidence="1">
    <location>
        <begin position="335"/>
        <end position="358"/>
    </location>
</feature>
<protein>
    <submittedName>
        <fullName evidence="3">Sperm-associated antigen 17</fullName>
    </submittedName>
</protein>
<feature type="region of interest" description="Disordered" evidence="1">
    <location>
        <begin position="107"/>
        <end position="149"/>
    </location>
</feature>
<dbReference type="STRING" id="52670.A0A2I4ALE7"/>
<organism evidence="2 3">
    <name type="scientific">Austrofundulus limnaeus</name>
    <name type="common">Annual killifish</name>
    <dbReference type="NCBI Taxonomy" id="52670"/>
    <lineage>
        <taxon>Eukaryota</taxon>
        <taxon>Metazoa</taxon>
        <taxon>Chordata</taxon>
        <taxon>Craniata</taxon>
        <taxon>Vertebrata</taxon>
        <taxon>Euteleostomi</taxon>
        <taxon>Actinopterygii</taxon>
        <taxon>Neopterygii</taxon>
        <taxon>Teleostei</taxon>
        <taxon>Neoteleostei</taxon>
        <taxon>Acanthomorphata</taxon>
        <taxon>Ovalentaria</taxon>
        <taxon>Atherinomorphae</taxon>
        <taxon>Cyprinodontiformes</taxon>
        <taxon>Rivulidae</taxon>
        <taxon>Austrofundulus</taxon>
    </lineage>
</organism>
<dbReference type="GO" id="GO:1990716">
    <property type="term" value="C:axonemal central apparatus"/>
    <property type="evidence" value="ECO:0007669"/>
    <property type="project" value="TreeGrafter"/>
</dbReference>
<feature type="compositionally biased region" description="Basic and acidic residues" evidence="1">
    <location>
        <begin position="245"/>
        <end position="257"/>
    </location>
</feature>
<name>A0A2I4ALE7_AUSLI</name>
<accession>A0A2I4ALE7</accession>
<reference evidence="3" key="1">
    <citation type="submission" date="2025-08" db="UniProtKB">
        <authorList>
            <consortium name="RefSeq"/>
        </authorList>
    </citation>
    <scope>IDENTIFICATION</scope>
</reference>
<feature type="region of interest" description="Disordered" evidence="1">
    <location>
        <begin position="578"/>
        <end position="615"/>
    </location>
</feature>
<gene>
    <name evidence="3" type="primary">LOC106512168</name>
</gene>
<dbReference type="GeneID" id="106512168"/>
<sequence length="644" mass="70313">MNGRLICVSGRCENLYPSDGGHIIVEKTDFAEGSSLMKVAVKKDGHRFFTHVNRVVEHSGPPSQTQDKTLPPKQDCREPEAEARKQVKQGSFSALLENKIQLSYSSYGPTGEHTVGPEENQCSSGTDLECPGRQTQSSQDSEVQSVLPSGPFNGLHLSVPNGLLVQFLREETEGGSPQERGILVKQSFQVLQDTPLSKELCRIVTGQGAVIRYMRDGSTEVLFADGSVSFSQDSGPVWVPDAEAENNKGRSSEKEAGRWQTTSPSGDRICTIGSTHQRLPTTPLLSFKATDPVTHQVMLTREDLVVLVQNPDGSLVVEHADGTRITSFLQDRTFTGEKPEGVGSGRFQSSVQRRDERGVPPVSERAVLVEKEGCASVVAYPERHMARVLFADGTAVTGTSGAEYEVFPSSIGVLKIQSDGKCTYSSEPPVAPNPSHQPGLYTMSHSDKVACDVTDDDGNHFQVMEDGQISVLSSSSASIRTHNNVEDKMSHCPRLFLVHEDGSGTELLSSDTAEELLARAYSDPNIAVLEEPLPDRQGELAITILKPGHRSVWSQWSLKKQNPDVTPFSLRNRPWKDFPAVEKKSPGPPFGSDTGVGLTLREGSSSSAAQHRRVQSCPEVLEMRELYQRRPFTAQLQNTVDSHP</sequence>
<evidence type="ECO:0000313" key="2">
    <source>
        <dbReference type="Proteomes" id="UP000192220"/>
    </source>
</evidence>
<evidence type="ECO:0000256" key="1">
    <source>
        <dbReference type="SAM" id="MobiDB-lite"/>
    </source>
</evidence>